<reference evidence="5" key="1">
    <citation type="submission" date="2022-04" db="EMBL/GenBank/DDBJ databases">
        <title>Desulfatitalea alkaliphila sp. nov., a novel anaerobic sulfate-reducing bacterium isolated from terrestrial mud volcano, Taman Peninsula, Russia.</title>
        <authorList>
            <person name="Khomyakova M.A."/>
            <person name="Merkel A.Y."/>
            <person name="Slobodkin A.I."/>
        </authorList>
    </citation>
    <scope>NUCLEOTIDE SEQUENCE</scope>
    <source>
        <strain evidence="5">M08but</strain>
    </source>
</reference>
<evidence type="ECO:0000256" key="1">
    <source>
        <dbReference type="ARBA" id="ARBA00022723"/>
    </source>
</evidence>
<dbReference type="RefSeq" id="WP_246911800.1">
    <property type="nucleotide sequence ID" value="NZ_JALJRB010000020.1"/>
</dbReference>
<dbReference type="Gene3D" id="1.10.1060.10">
    <property type="entry name" value="Alpha-helical ferredoxin"/>
    <property type="match status" value="1"/>
</dbReference>
<dbReference type="Proteomes" id="UP001165427">
    <property type="component" value="Unassembled WGS sequence"/>
</dbReference>
<comment type="caution">
    <text evidence="5">The sequence shown here is derived from an EMBL/GenBank/DDBJ whole genome shotgun (WGS) entry which is preliminary data.</text>
</comment>
<dbReference type="InterPro" id="IPR009051">
    <property type="entry name" value="Helical_ferredxn"/>
</dbReference>
<dbReference type="InterPro" id="IPR036188">
    <property type="entry name" value="FAD/NAD-bd_sf"/>
</dbReference>
<name>A0AA41R452_9BACT</name>
<dbReference type="PROSITE" id="PS00198">
    <property type="entry name" value="4FE4S_FER_1"/>
    <property type="match status" value="1"/>
</dbReference>
<organism evidence="5 6">
    <name type="scientific">Desulfatitalea alkaliphila</name>
    <dbReference type="NCBI Taxonomy" id="2929485"/>
    <lineage>
        <taxon>Bacteria</taxon>
        <taxon>Pseudomonadati</taxon>
        <taxon>Thermodesulfobacteriota</taxon>
        <taxon>Desulfobacteria</taxon>
        <taxon>Desulfobacterales</taxon>
        <taxon>Desulfosarcinaceae</taxon>
        <taxon>Desulfatitalea</taxon>
    </lineage>
</organism>
<protein>
    <submittedName>
        <fullName evidence="5">FAD-dependent oxidoreductase</fullName>
    </submittedName>
</protein>
<accession>A0AA41R452</accession>
<dbReference type="GO" id="GO:0016491">
    <property type="term" value="F:oxidoreductase activity"/>
    <property type="evidence" value="ECO:0007669"/>
    <property type="project" value="InterPro"/>
</dbReference>
<keyword evidence="6" id="KW-1185">Reference proteome</keyword>
<dbReference type="PRINTS" id="PR00419">
    <property type="entry name" value="ADXRDTASE"/>
</dbReference>
<dbReference type="SUPFAM" id="SSF54862">
    <property type="entry name" value="4Fe-4S ferredoxins"/>
    <property type="match status" value="1"/>
</dbReference>
<keyword evidence="2" id="KW-0408">Iron</keyword>
<evidence type="ECO:0000313" key="6">
    <source>
        <dbReference type="Proteomes" id="UP001165427"/>
    </source>
</evidence>
<dbReference type="InterPro" id="IPR017896">
    <property type="entry name" value="4Fe4S_Fe-S-bd"/>
</dbReference>
<keyword evidence="1" id="KW-0479">Metal-binding</keyword>
<dbReference type="PANTHER" id="PTHR42783:SF3">
    <property type="entry name" value="GLUTAMATE SYNTHASE [NADPH] SMALL CHAIN-RELATED"/>
    <property type="match status" value="1"/>
</dbReference>
<sequence length="612" mass="67268">MRINVAFMKEESSGRPDQVEEVIRESTGSLQLPPCQLACPVGEDIQRTNVMLSQLSSDPKRASWEILNVGDAIYNKNPMFMICGYICGICESQCTYKEHTGAVKRTLLKRFVTEHYMPYLDIKKPLPAPKKQKVAIIGGGPSGLTAAYKLATKGYRVSLFERSSKLGGGIRYIPTYRLPARVLDSTVNNLVRIANTDVHYNVEFGADITLESLKEDGFEAIFAATGTPMLRNITFGGQELVGTAMRYVMYGLPLLYEANYGVISANWLAGKRALVIGGGNVAFDVARMARRLGGDVTVICLENEDKSSKDGIPADQVEIDDALEEGVKILYSRGVQKILGEHGRFTGIRAPKCTSVFNEEGRFQPQFDMNDVQNIKADALFIAVGQSPERFVYEHENLLNDQGQLDVDPVTRMSKQMPGVFLGGDVTRIGLAAEAMRDGLIAAESINRYLNNEDLKQGRQKEVERCTGPEVHAFRPAPMVEKVSPEERMNFDIVEKGFTLAEAVAEARRCLYCGPCKSCKACVALGYQEQIPNIEVDAYKCSGCGVCISVCCFNARRLEKHGEDMVAVVDTSVCKRCGLCVGACPSNAITIYDNTDNQLEHLYASLSAGAKQ</sequence>
<dbReference type="InterPro" id="IPR023753">
    <property type="entry name" value="FAD/NAD-binding_dom"/>
</dbReference>
<proteinExistence type="predicted"/>
<dbReference type="Pfam" id="PF00037">
    <property type="entry name" value="Fer4"/>
    <property type="match status" value="1"/>
</dbReference>
<gene>
    <name evidence="5" type="ORF">MRX98_15710</name>
</gene>
<evidence type="ECO:0000256" key="2">
    <source>
        <dbReference type="ARBA" id="ARBA00023004"/>
    </source>
</evidence>
<feature type="domain" description="4Fe-4S ferredoxin-type" evidence="4">
    <location>
        <begin position="532"/>
        <end position="561"/>
    </location>
</feature>
<evidence type="ECO:0000313" key="5">
    <source>
        <dbReference type="EMBL" id="MCJ8502029.1"/>
    </source>
</evidence>
<dbReference type="AlphaFoldDB" id="A0AA41R452"/>
<dbReference type="Pfam" id="PF14691">
    <property type="entry name" value="Fer4_20"/>
    <property type="match status" value="1"/>
</dbReference>
<feature type="domain" description="4Fe-4S ferredoxin-type" evidence="4">
    <location>
        <begin position="565"/>
        <end position="594"/>
    </location>
</feature>
<evidence type="ECO:0000259" key="4">
    <source>
        <dbReference type="PROSITE" id="PS51379"/>
    </source>
</evidence>
<dbReference type="Gene3D" id="3.30.70.20">
    <property type="match status" value="1"/>
</dbReference>
<dbReference type="SUPFAM" id="SSF51905">
    <property type="entry name" value="FAD/NAD(P)-binding domain"/>
    <property type="match status" value="1"/>
</dbReference>
<dbReference type="EMBL" id="JALJRB010000020">
    <property type="protein sequence ID" value="MCJ8502029.1"/>
    <property type="molecule type" value="Genomic_DNA"/>
</dbReference>
<evidence type="ECO:0000256" key="3">
    <source>
        <dbReference type="ARBA" id="ARBA00023014"/>
    </source>
</evidence>
<dbReference type="PANTHER" id="PTHR42783">
    <property type="entry name" value="GLUTAMATE SYNTHASE [NADPH] SMALL CHAIN"/>
    <property type="match status" value="1"/>
</dbReference>
<dbReference type="InterPro" id="IPR028261">
    <property type="entry name" value="DPD_II"/>
</dbReference>
<keyword evidence="3" id="KW-0411">Iron-sulfur</keyword>
<dbReference type="PROSITE" id="PS51379">
    <property type="entry name" value="4FE4S_FER_2"/>
    <property type="match status" value="2"/>
</dbReference>
<dbReference type="InterPro" id="IPR017900">
    <property type="entry name" value="4Fe4S_Fe_S_CS"/>
</dbReference>
<dbReference type="Gene3D" id="3.50.50.60">
    <property type="entry name" value="FAD/NAD(P)-binding domain"/>
    <property type="match status" value="2"/>
</dbReference>
<dbReference type="GO" id="GO:0051536">
    <property type="term" value="F:iron-sulfur cluster binding"/>
    <property type="evidence" value="ECO:0007669"/>
    <property type="project" value="UniProtKB-KW"/>
</dbReference>
<dbReference type="Pfam" id="PF07992">
    <property type="entry name" value="Pyr_redox_2"/>
    <property type="match status" value="1"/>
</dbReference>
<dbReference type="SUPFAM" id="SSF46548">
    <property type="entry name" value="alpha-helical ferredoxin"/>
    <property type="match status" value="1"/>
</dbReference>
<dbReference type="GO" id="GO:0046872">
    <property type="term" value="F:metal ion binding"/>
    <property type="evidence" value="ECO:0007669"/>
    <property type="project" value="UniProtKB-KW"/>
</dbReference>